<feature type="region of interest" description="Disordered" evidence="1">
    <location>
        <begin position="625"/>
        <end position="646"/>
    </location>
</feature>
<feature type="compositionally biased region" description="Basic and acidic residues" evidence="1">
    <location>
        <begin position="625"/>
        <end position="638"/>
    </location>
</feature>
<dbReference type="SUPFAM" id="SSF54695">
    <property type="entry name" value="POZ domain"/>
    <property type="match status" value="1"/>
</dbReference>
<dbReference type="OrthoDB" id="409642at2759"/>
<dbReference type="InterPro" id="IPR000210">
    <property type="entry name" value="BTB/POZ_dom"/>
</dbReference>
<dbReference type="Pfam" id="PF00651">
    <property type="entry name" value="BTB"/>
    <property type="match status" value="1"/>
</dbReference>
<feature type="region of interest" description="Disordered" evidence="1">
    <location>
        <begin position="439"/>
        <end position="487"/>
    </location>
</feature>
<evidence type="ECO:0000256" key="1">
    <source>
        <dbReference type="SAM" id="MobiDB-lite"/>
    </source>
</evidence>
<dbReference type="SMART" id="SM00225">
    <property type="entry name" value="BTB"/>
    <property type="match status" value="1"/>
</dbReference>
<evidence type="ECO:0000313" key="3">
    <source>
        <dbReference type="EMBL" id="KAB7505756.1"/>
    </source>
</evidence>
<feature type="compositionally biased region" description="Low complexity" evidence="1">
    <location>
        <begin position="1498"/>
        <end position="1514"/>
    </location>
</feature>
<dbReference type="InterPro" id="IPR043225">
    <property type="entry name" value="BACK_BTBD8"/>
</dbReference>
<feature type="compositionally biased region" description="Basic and acidic residues" evidence="1">
    <location>
        <begin position="405"/>
        <end position="420"/>
    </location>
</feature>
<feature type="region of interest" description="Disordered" evidence="1">
    <location>
        <begin position="162"/>
        <end position="194"/>
    </location>
</feature>
<feature type="compositionally biased region" description="Polar residues" evidence="1">
    <location>
        <begin position="384"/>
        <end position="393"/>
    </location>
</feature>
<feature type="compositionally biased region" description="Polar residues" evidence="1">
    <location>
        <begin position="439"/>
        <end position="448"/>
    </location>
</feature>
<feature type="compositionally biased region" description="Basic and acidic residues" evidence="1">
    <location>
        <begin position="800"/>
        <end position="823"/>
    </location>
</feature>
<feature type="compositionally biased region" description="Polar residues" evidence="1">
    <location>
        <begin position="586"/>
        <end position="601"/>
    </location>
</feature>
<feature type="domain" description="BTB" evidence="2">
    <location>
        <begin position="1078"/>
        <end position="1145"/>
    </location>
</feature>
<feature type="compositionally biased region" description="Polar residues" evidence="1">
    <location>
        <begin position="1697"/>
        <end position="1708"/>
    </location>
</feature>
<feature type="compositionally biased region" description="Low complexity" evidence="1">
    <location>
        <begin position="1544"/>
        <end position="1565"/>
    </location>
</feature>
<feature type="region of interest" description="Disordered" evidence="1">
    <location>
        <begin position="760"/>
        <end position="823"/>
    </location>
</feature>
<feature type="region of interest" description="Disordered" evidence="1">
    <location>
        <begin position="1658"/>
        <end position="1715"/>
    </location>
</feature>
<feature type="compositionally biased region" description="Low complexity" evidence="1">
    <location>
        <begin position="236"/>
        <end position="256"/>
    </location>
</feature>
<feature type="compositionally biased region" description="Basic residues" evidence="1">
    <location>
        <begin position="168"/>
        <end position="177"/>
    </location>
</feature>
<feature type="region of interest" description="Disordered" evidence="1">
    <location>
        <begin position="874"/>
        <end position="894"/>
    </location>
</feature>
<name>A0A5N5TGH6_9CRUS</name>
<gene>
    <name evidence="3" type="primary">BTBD8</name>
    <name evidence="3" type="ORF">Anas_00584</name>
</gene>
<evidence type="ECO:0000313" key="4">
    <source>
        <dbReference type="Proteomes" id="UP000326759"/>
    </source>
</evidence>
<organism evidence="3 4">
    <name type="scientific">Armadillidium nasatum</name>
    <dbReference type="NCBI Taxonomy" id="96803"/>
    <lineage>
        <taxon>Eukaryota</taxon>
        <taxon>Metazoa</taxon>
        <taxon>Ecdysozoa</taxon>
        <taxon>Arthropoda</taxon>
        <taxon>Crustacea</taxon>
        <taxon>Multicrustacea</taxon>
        <taxon>Malacostraca</taxon>
        <taxon>Eumalacostraca</taxon>
        <taxon>Peracarida</taxon>
        <taxon>Isopoda</taxon>
        <taxon>Oniscidea</taxon>
        <taxon>Crinocheta</taxon>
        <taxon>Armadillidiidae</taxon>
        <taxon>Armadillidium</taxon>
    </lineage>
</organism>
<dbReference type="EMBL" id="SEYY01001119">
    <property type="protein sequence ID" value="KAB7505756.1"/>
    <property type="molecule type" value="Genomic_DNA"/>
</dbReference>
<sequence length="1766" mass="195665">MPSIKHIFITKLEKQLTSDILCLFENSKFVDLKLESLEGFIYSHRVIVAALCVLKIIHPVELSVENFMIFIMSLYTSRVDEIAGISFKIKLEEQLVNLKQSLFESQKLYLERLNLEEERELQELLLHQLRKGEISEEKGNLRDVSHLVPTSLKCSSLSLCSSTGGRVTRGKRRKKRNGLNSNSSQIPIKEGRNSSSFIGTCEKLDQYNMNSEISAGNKSLDSHDLIREGERASKTVSSVLESYPVSSSKSTTTTTSSDEEPVTQFFNRSLSTPANNSLSYTINDNEASDALVNSSSSNSGKGVKAKIKRFIGLKKKAPSAESVMTNNNTCRARSTSEQSSVVNENIKVSSSVYSLQDDSERLSDIDPNGLHETSSLEVELPSSHGDQSLSPDSVKSEENVTDDQESNKRAESVEDNDTHKPLVRTRTFDLIEPTCTSLYLQEDNNNDNVSEDRSQSTDFSKGTITSQSEEDSENFGLKSTTEENPDKLREIERKKGSLLFEHSIQTFSNIPTTNIMSVSMTSERSVGLTPLYSNMMNSSMLNSFHSVSGNGNHCQITNFPFEPNTLRGANVSHTMSPLHLNTVQGNIHNNKNDLDTQSPSPDSLCVEPTASDRNETISLSKEDLDFEEKEKDEKEDALKSISNSPPQELDIDVNVISEKCPESQRLDKPIVSGGLFNWKENVKSSKDIIHPRITQRQFSTGSVKDVDSIPLVCGYVSDDVLEEKKLANADQEALSLQQDDQHQKQQNQSMFSMFINFKEIPSPEKDVSQQPKTKTQPTGGMYMFIEAESTPSPKTKRRCKPDNENKRNTNTDSKHDSNENIEEKHTLLDNTLISVEEDKLQSSDKNLNDKEICKTNKDKKGYFVFIEADELSKTNSPKPKRRAAVQRKTSKKEYNVMSKSAPGGCLLLAKDESSKSSTTESSNKLMTKSVIDREEFMAQPPTRRNVSLNDKINESSKIPRPVPNFKEKLLLENPPKTSKELKSFTKKINTNRSSDPEAVKSLEGSYSEAATSLSVSFSEMASSLPPDVEDASEFSDVSSLLSSIDRSNNEPSSEQDAKESLSSLGDDLLKMFVNEINTDVVIQIGERKIKAHKCILASRCVYFAAMLSGHWVESAGNVIKLQGFSPEAVIVALKHIYSGSSTVPEDVKVGELAALADMLALDGLKEVVAQNLKANMCHYFHKPCADCVNGVLEVLPIAGAFCLEELYHKCLKWISKHFPVVMPTRNFASLPSELQDRCLKQIMDDMSISNVIESALGGDKILSLLPVVRWAQPIFDLTAQLLESVTNFIANNLSGVLSSDRFLELGRDGGWNGDSLEDTLKMACDLVRPDEAVLAHIQLTKLTEEGHDGDGKEFSENYLRMLERLLKQIEKFIIHNANRVAVCRKWPLLPTETQKRIKDAALVVIEFSKPLAPRPKFSSANRVRSRGNSFEPVQRLRTSSMTDHRLSRSASANVVPPKQGSATNVKKIQVNGRCHTPPLSVIRASLQTPPPTRASTLRAQARQAAIQRSQSARAVVEKTKKLKSTVNSTSSATDNDSQGNSNKSGTYSRSRTSSQSSFQNFSGTSRSSTPGLSDRVGKHKRNASQPQLIVAKSVVTTDDDEESFQRWAFVGQERLTDNNVNSEPKQMTPAPTVESVKNPRSFSIGASPLHLQNHHLRSVQETPPRGPRKPFTPSRGVNNKGLHHRPSFGRRVRSPLRTGTNVSSNTGGSPMGSFIPKVQNISTKESEKEAPIIVGLGSRSNTFCKDDGGSNHSASASASHQMEQEY</sequence>
<feature type="compositionally biased region" description="Polar residues" evidence="1">
    <location>
        <begin position="768"/>
        <end position="778"/>
    </location>
</feature>
<dbReference type="PANTHER" id="PTHR22427">
    <property type="entry name" value="GH15728P"/>
    <property type="match status" value="1"/>
</dbReference>
<dbReference type="PANTHER" id="PTHR22427:SF7">
    <property type="entry name" value="GH15728P"/>
    <property type="match status" value="1"/>
</dbReference>
<comment type="caution">
    <text evidence="3">The sequence shown here is derived from an EMBL/GenBank/DDBJ whole genome shotgun (WGS) entry which is preliminary data.</text>
</comment>
<feature type="region of interest" description="Disordered" evidence="1">
    <location>
        <begin position="317"/>
        <end position="425"/>
    </location>
</feature>
<feature type="compositionally biased region" description="Basic residues" evidence="1">
    <location>
        <begin position="1681"/>
        <end position="1694"/>
    </location>
</feature>
<feature type="region of interest" description="Disordered" evidence="1">
    <location>
        <begin position="1743"/>
        <end position="1766"/>
    </location>
</feature>
<protein>
    <submittedName>
        <fullName evidence="3">BTB/POZ domain-containing protein 8</fullName>
    </submittedName>
</protein>
<dbReference type="InterPro" id="IPR011333">
    <property type="entry name" value="SKP1/BTB/POZ_sf"/>
</dbReference>
<proteinExistence type="predicted"/>
<reference evidence="3 4" key="1">
    <citation type="journal article" date="2019" name="PLoS Biol.">
        <title>Sex chromosomes control vertical transmission of feminizing Wolbachia symbionts in an isopod.</title>
        <authorList>
            <person name="Becking T."/>
            <person name="Chebbi M.A."/>
            <person name="Giraud I."/>
            <person name="Moumen B."/>
            <person name="Laverre T."/>
            <person name="Caubet Y."/>
            <person name="Peccoud J."/>
            <person name="Gilbert C."/>
            <person name="Cordaux R."/>
        </authorList>
    </citation>
    <scope>NUCLEOTIDE SEQUENCE [LARGE SCALE GENOMIC DNA]</scope>
    <source>
        <strain evidence="3">ANa2</strain>
        <tissue evidence="3">Whole body excluding digestive tract and cuticle</tissue>
    </source>
</reference>
<feature type="compositionally biased region" description="Basic residues" evidence="1">
    <location>
        <begin position="878"/>
        <end position="890"/>
    </location>
</feature>
<feature type="compositionally biased region" description="Polar residues" evidence="1">
    <location>
        <begin position="456"/>
        <end position="467"/>
    </location>
</feature>
<feature type="region of interest" description="Disordered" evidence="1">
    <location>
        <begin position="954"/>
        <end position="1003"/>
    </location>
</feature>
<feature type="region of interest" description="Disordered" evidence="1">
    <location>
        <begin position="1417"/>
        <end position="1462"/>
    </location>
</feature>
<evidence type="ECO:0000259" key="2">
    <source>
        <dbReference type="PROSITE" id="PS50097"/>
    </source>
</evidence>
<dbReference type="CDD" id="cd18286">
    <property type="entry name" value="BTB2_POZ_BTBD8"/>
    <property type="match status" value="1"/>
</dbReference>
<dbReference type="PROSITE" id="PS50097">
    <property type="entry name" value="BTB"/>
    <property type="match status" value="1"/>
</dbReference>
<feature type="region of interest" description="Disordered" evidence="1">
    <location>
        <begin position="232"/>
        <end position="262"/>
    </location>
</feature>
<feature type="region of interest" description="Disordered" evidence="1">
    <location>
        <begin position="586"/>
        <end position="612"/>
    </location>
</feature>
<feature type="compositionally biased region" description="Polar residues" evidence="1">
    <location>
        <begin position="1524"/>
        <end position="1543"/>
    </location>
</feature>
<feature type="region of interest" description="Disordered" evidence="1">
    <location>
        <begin position="1483"/>
        <end position="1585"/>
    </location>
</feature>
<dbReference type="Gene3D" id="3.30.710.10">
    <property type="entry name" value="Potassium Channel Kv1.1, Chain A"/>
    <property type="match status" value="1"/>
</dbReference>
<accession>A0A5N5TGH6</accession>
<dbReference type="CDD" id="cd18490">
    <property type="entry name" value="BACK_BTBD8"/>
    <property type="match status" value="1"/>
</dbReference>
<keyword evidence="4" id="KW-1185">Reference proteome</keyword>
<dbReference type="Pfam" id="PF26017">
    <property type="entry name" value="BACK_BTBD8"/>
    <property type="match status" value="1"/>
</dbReference>
<feature type="compositionally biased region" description="Polar residues" evidence="1">
    <location>
        <begin position="1418"/>
        <end position="1428"/>
    </location>
</feature>
<dbReference type="Proteomes" id="UP000326759">
    <property type="component" value="Unassembled WGS sequence"/>
</dbReference>
<feature type="compositionally biased region" description="Polar residues" evidence="1">
    <location>
        <begin position="322"/>
        <end position="356"/>
    </location>
</feature>